<name>A0A3M6UXG3_POCDA</name>
<feature type="transmembrane region" description="Helical" evidence="6">
    <location>
        <begin position="261"/>
        <end position="279"/>
    </location>
</feature>
<dbReference type="PANTHER" id="PTHR18945">
    <property type="entry name" value="NEUROTRANSMITTER GATED ION CHANNEL"/>
    <property type="match status" value="1"/>
</dbReference>
<comment type="caution">
    <text evidence="9">The sequence shown here is derived from an EMBL/GenBank/DDBJ whole genome shotgun (WGS) entry which is preliminary data.</text>
</comment>
<keyword evidence="10" id="KW-1185">Reference proteome</keyword>
<feature type="domain" description="Neurotransmitter-gated ion-channel transmembrane" evidence="8">
    <location>
        <begin position="201"/>
        <end position="278"/>
    </location>
</feature>
<evidence type="ECO:0000313" key="10">
    <source>
        <dbReference type="Proteomes" id="UP000275408"/>
    </source>
</evidence>
<evidence type="ECO:0000256" key="5">
    <source>
        <dbReference type="SAM" id="MobiDB-lite"/>
    </source>
</evidence>
<dbReference type="Gene3D" id="2.70.170.10">
    <property type="entry name" value="Neurotransmitter-gated ion-channel ligand-binding domain"/>
    <property type="match status" value="1"/>
</dbReference>
<feature type="transmembrane region" description="Helical" evidence="6">
    <location>
        <begin position="85"/>
        <end position="105"/>
    </location>
</feature>
<evidence type="ECO:0008006" key="11">
    <source>
        <dbReference type="Google" id="ProtNLM"/>
    </source>
</evidence>
<dbReference type="STRING" id="46731.A0A3M6UXG3"/>
<dbReference type="InterPro" id="IPR038050">
    <property type="entry name" value="Neuro_actylchol_rec"/>
</dbReference>
<dbReference type="InterPro" id="IPR006029">
    <property type="entry name" value="Neurotrans-gated_channel_TM"/>
</dbReference>
<dbReference type="FunFam" id="1.20.58.390:FF:000043">
    <property type="entry name" value="AcetylCholine Receptor"/>
    <property type="match status" value="1"/>
</dbReference>
<dbReference type="InterPro" id="IPR018000">
    <property type="entry name" value="Neurotransmitter_ion_chnl_CS"/>
</dbReference>
<evidence type="ECO:0000256" key="3">
    <source>
        <dbReference type="ARBA" id="ARBA00022989"/>
    </source>
</evidence>
<dbReference type="InterPro" id="IPR006201">
    <property type="entry name" value="Neur_channel"/>
</dbReference>
<feature type="transmembrane region" description="Helical" evidence="6">
    <location>
        <begin position="112"/>
        <end position="131"/>
    </location>
</feature>
<dbReference type="EMBL" id="RCHS01000531">
    <property type="protein sequence ID" value="RMX58386.1"/>
    <property type="molecule type" value="Genomic_DNA"/>
</dbReference>
<reference evidence="9 10" key="1">
    <citation type="journal article" date="2018" name="Sci. Rep.">
        <title>Comparative analysis of the Pocillopora damicornis genome highlights role of immune system in coral evolution.</title>
        <authorList>
            <person name="Cunning R."/>
            <person name="Bay R.A."/>
            <person name="Gillette P."/>
            <person name="Baker A.C."/>
            <person name="Traylor-Knowles N."/>
        </authorList>
    </citation>
    <scope>NUCLEOTIDE SEQUENCE [LARGE SCALE GENOMIC DNA]</scope>
    <source>
        <strain evidence="9">RSMAS</strain>
        <tissue evidence="9">Whole animal</tissue>
    </source>
</reference>
<evidence type="ECO:0000256" key="1">
    <source>
        <dbReference type="ARBA" id="ARBA00004141"/>
    </source>
</evidence>
<dbReference type="CDD" id="cd19051">
    <property type="entry name" value="LGIC_TM_cation"/>
    <property type="match status" value="1"/>
</dbReference>
<dbReference type="InterPro" id="IPR036719">
    <property type="entry name" value="Neuro-gated_channel_TM_sf"/>
</dbReference>
<keyword evidence="4 6" id="KW-0472">Membrane</keyword>
<evidence type="ECO:0000256" key="6">
    <source>
        <dbReference type="SAM" id="Phobius"/>
    </source>
</evidence>
<proteinExistence type="predicted"/>
<dbReference type="Gene3D" id="1.20.58.390">
    <property type="entry name" value="Neurotransmitter-gated ion-channel transmembrane domain"/>
    <property type="match status" value="2"/>
</dbReference>
<protein>
    <recommendedName>
        <fullName evidence="11">Neurotransmitter-gated ion-channel ligand-binding domain-containing protein</fullName>
    </recommendedName>
</protein>
<feature type="region of interest" description="Disordered" evidence="5">
    <location>
        <begin position="198"/>
        <end position="225"/>
    </location>
</feature>
<dbReference type="Pfam" id="PF02932">
    <property type="entry name" value="Neur_chan_memb"/>
    <property type="match status" value="2"/>
</dbReference>
<evidence type="ECO:0000256" key="4">
    <source>
        <dbReference type="ARBA" id="ARBA00023136"/>
    </source>
</evidence>
<dbReference type="Proteomes" id="UP000275408">
    <property type="component" value="Unassembled WGS sequence"/>
</dbReference>
<dbReference type="SUPFAM" id="SSF90112">
    <property type="entry name" value="Neurotransmitter-gated ion-channel transmembrane pore"/>
    <property type="match status" value="1"/>
</dbReference>
<feature type="transmembrane region" description="Helical" evidence="6">
    <location>
        <begin position="143"/>
        <end position="166"/>
    </location>
</feature>
<dbReference type="GO" id="GO:0016020">
    <property type="term" value="C:membrane"/>
    <property type="evidence" value="ECO:0007669"/>
    <property type="project" value="UniProtKB-SubCell"/>
</dbReference>
<dbReference type="InterPro" id="IPR006202">
    <property type="entry name" value="Neur_chan_lig-bd"/>
</dbReference>
<dbReference type="Pfam" id="PF02931">
    <property type="entry name" value="Neur_chan_LBD"/>
    <property type="match status" value="1"/>
</dbReference>
<evidence type="ECO:0000313" key="9">
    <source>
        <dbReference type="EMBL" id="RMX58386.1"/>
    </source>
</evidence>
<dbReference type="PROSITE" id="PS00236">
    <property type="entry name" value="NEUROTR_ION_CHANNEL"/>
    <property type="match status" value="1"/>
</dbReference>
<evidence type="ECO:0000256" key="2">
    <source>
        <dbReference type="ARBA" id="ARBA00022692"/>
    </source>
</evidence>
<accession>A0A3M6UXG3</accession>
<keyword evidence="3 6" id="KW-1133">Transmembrane helix</keyword>
<dbReference type="InterPro" id="IPR036734">
    <property type="entry name" value="Neur_chan_lig-bd_sf"/>
</dbReference>
<comment type="subcellular location">
    <subcellularLocation>
        <location evidence="1">Membrane</location>
        <topology evidence="1">Multi-pass membrane protein</topology>
    </subcellularLocation>
</comment>
<feature type="compositionally biased region" description="Polar residues" evidence="5">
    <location>
        <begin position="198"/>
        <end position="209"/>
    </location>
</feature>
<keyword evidence="2 6" id="KW-0812">Transmembrane</keyword>
<feature type="domain" description="Neurotransmitter-gated ion-channel ligand-binding" evidence="7">
    <location>
        <begin position="1"/>
        <end position="40"/>
    </location>
</feature>
<organism evidence="9 10">
    <name type="scientific">Pocillopora damicornis</name>
    <name type="common">Cauliflower coral</name>
    <name type="synonym">Millepora damicornis</name>
    <dbReference type="NCBI Taxonomy" id="46731"/>
    <lineage>
        <taxon>Eukaryota</taxon>
        <taxon>Metazoa</taxon>
        <taxon>Cnidaria</taxon>
        <taxon>Anthozoa</taxon>
        <taxon>Hexacorallia</taxon>
        <taxon>Scleractinia</taxon>
        <taxon>Astrocoeniina</taxon>
        <taxon>Pocilloporidae</taxon>
        <taxon>Pocillopora</taxon>
    </lineage>
</organism>
<dbReference type="OrthoDB" id="5959766at2759"/>
<sequence>MVYSDGTNKWMSPATFKSSCDMRVTFYPFDTQECKLTFEKFIESGDWTLEDVTIETVDEDFNCCDYPFSNIIYSFHFRRKTLYHILYQILPCVVIILLVILNFIIPPDSGERISFCITILLSMSVYLLILADSLPETSDDVAILGLYYMSTIFLIGFSLVGTVVVLRCHFAERKPSASLVKFAKFVLRRNERKRTNNTVFVRSKSPSHPQETEENEVKRAENTQGADESALQYIVNTMKEKRELGEWKDSWREIAEAMDRLLLVIFLILGISTTIAIWIRKP</sequence>
<evidence type="ECO:0000259" key="8">
    <source>
        <dbReference type="Pfam" id="PF02932"/>
    </source>
</evidence>
<dbReference type="AlphaFoldDB" id="A0A3M6UXG3"/>
<dbReference type="GO" id="GO:0005230">
    <property type="term" value="F:extracellular ligand-gated monoatomic ion channel activity"/>
    <property type="evidence" value="ECO:0007669"/>
    <property type="project" value="InterPro"/>
</dbReference>
<dbReference type="SUPFAM" id="SSF63712">
    <property type="entry name" value="Nicotinic receptor ligand binding domain-like"/>
    <property type="match status" value="1"/>
</dbReference>
<gene>
    <name evidence="9" type="ORF">pdam_00012507</name>
</gene>
<dbReference type="GO" id="GO:0004888">
    <property type="term" value="F:transmembrane signaling receptor activity"/>
    <property type="evidence" value="ECO:0007669"/>
    <property type="project" value="InterPro"/>
</dbReference>
<feature type="domain" description="Neurotransmitter-gated ion-channel transmembrane" evidence="8">
    <location>
        <begin position="89"/>
        <end position="177"/>
    </location>
</feature>
<evidence type="ECO:0000259" key="7">
    <source>
        <dbReference type="Pfam" id="PF02931"/>
    </source>
</evidence>